<evidence type="ECO:0000313" key="2">
    <source>
        <dbReference type="Proteomes" id="UP001143856"/>
    </source>
</evidence>
<comment type="caution">
    <text evidence="1">The sequence shown here is derived from an EMBL/GenBank/DDBJ whole genome shotgun (WGS) entry which is preliminary data.</text>
</comment>
<sequence>MSSPASSSARNPAEEDKNREQNPGGFGVYDGGRWNCYGGFDYGGKSQHAAPEYSHGWTESTGSNRLSLSTAGYRLATGGATNETQNTKAHRAPNKVAYYIRQDSRAGTRAAVTDSMTNARAGSMYGGISSSSISSSSRSSINMSGNAVPYPPKLPTMPNLSGMPNVHTAGVPSVAVQGLNLGSEHWVDILVHYGIGFALLPRRCCYQIFSLAIALLLRGTLSSCVGFGNDRSIAEVDFTLVIARTRP</sequence>
<keyword evidence="2" id="KW-1185">Reference proteome</keyword>
<protein>
    <submittedName>
        <fullName evidence="1">Uncharacterized protein</fullName>
    </submittedName>
</protein>
<reference evidence="1" key="1">
    <citation type="submission" date="2022-10" db="EMBL/GenBank/DDBJ databases">
        <title>Genome Sequence of Xylaria curta.</title>
        <authorList>
            <person name="Buettner E."/>
        </authorList>
    </citation>
    <scope>NUCLEOTIDE SEQUENCE</scope>
    <source>
        <strain evidence="1">Babe10</strain>
    </source>
</reference>
<dbReference type="EMBL" id="JAPDGR010001627">
    <property type="protein sequence ID" value="KAJ2980910.1"/>
    <property type="molecule type" value="Genomic_DNA"/>
</dbReference>
<gene>
    <name evidence="1" type="ORF">NUW58_g6822</name>
</gene>
<proteinExistence type="predicted"/>
<dbReference type="Proteomes" id="UP001143856">
    <property type="component" value="Unassembled WGS sequence"/>
</dbReference>
<name>A0ACC1NNQ9_9PEZI</name>
<evidence type="ECO:0000313" key="1">
    <source>
        <dbReference type="EMBL" id="KAJ2980910.1"/>
    </source>
</evidence>
<accession>A0ACC1NNQ9</accession>
<organism evidence="1 2">
    <name type="scientific">Xylaria curta</name>
    <dbReference type="NCBI Taxonomy" id="42375"/>
    <lineage>
        <taxon>Eukaryota</taxon>
        <taxon>Fungi</taxon>
        <taxon>Dikarya</taxon>
        <taxon>Ascomycota</taxon>
        <taxon>Pezizomycotina</taxon>
        <taxon>Sordariomycetes</taxon>
        <taxon>Xylariomycetidae</taxon>
        <taxon>Xylariales</taxon>
        <taxon>Xylariaceae</taxon>
        <taxon>Xylaria</taxon>
    </lineage>
</organism>